<evidence type="ECO:0000256" key="1">
    <source>
        <dbReference type="ARBA" id="ARBA00022723"/>
    </source>
</evidence>
<feature type="compositionally biased region" description="Basic and acidic residues" evidence="4">
    <location>
        <begin position="445"/>
        <end position="462"/>
    </location>
</feature>
<dbReference type="GO" id="GO:0003677">
    <property type="term" value="F:DNA binding"/>
    <property type="evidence" value="ECO:0007669"/>
    <property type="project" value="InterPro"/>
</dbReference>
<dbReference type="InterPro" id="IPR037068">
    <property type="entry name" value="DNA_primase_core_N_sf"/>
</dbReference>
<accession>A0A7X6DQ92</accession>
<evidence type="ECO:0000313" key="7">
    <source>
        <dbReference type="Proteomes" id="UP000534783"/>
    </source>
</evidence>
<dbReference type="SMART" id="SM00400">
    <property type="entry name" value="ZnF_CHCC"/>
    <property type="match status" value="1"/>
</dbReference>
<protein>
    <submittedName>
        <fullName evidence="6">Toprim domain-containing protein</fullName>
    </submittedName>
</protein>
<dbReference type="InterPro" id="IPR002694">
    <property type="entry name" value="Znf_CHC2"/>
</dbReference>
<dbReference type="Gene3D" id="3.40.1360.10">
    <property type="match status" value="1"/>
</dbReference>
<dbReference type="GO" id="GO:0008270">
    <property type="term" value="F:zinc ion binding"/>
    <property type="evidence" value="ECO:0007669"/>
    <property type="project" value="UniProtKB-KW"/>
</dbReference>
<evidence type="ECO:0000259" key="5">
    <source>
        <dbReference type="SMART" id="SM00400"/>
    </source>
</evidence>
<evidence type="ECO:0000256" key="3">
    <source>
        <dbReference type="ARBA" id="ARBA00022833"/>
    </source>
</evidence>
<dbReference type="SUPFAM" id="SSF56731">
    <property type="entry name" value="DNA primase core"/>
    <property type="match status" value="1"/>
</dbReference>
<sequence>MKQGSVNPFEEVKKRVDLLGLIEKWTGATARRSGKNYTLSRCPFCGGHGCFSITPEKQLYHCFQCPGKAGGDVFDFLCKLRGCDKRAALEELAREAGYPLPSSRASGRDIREAILSQAKEDWNLPQARDAWEYLTQERRLSPDVLKAHDVGYLGDRSRLIGILKKKGFTYEEITNTGILTKGYGDFYEILFGWRASNGTLGGFIAGATKAGLKKLKPEEEEIYPKYKNAAGFQVDSPYNLYYAKRRVPDDATLVIVEGVLDCLQMLSHGLHNTIALGGTAFKEGYGKALEATRFERIILLLDSDRPGRQAVLRLIPFLMRNHPEFALYVTEITAPDPNDETRTIKDPDELIVKLGAEVIRKVIGHPVKAGPWLVLAMRDQHDMKNPLDRDRIFQEVASLWGYVPDEVERKEILRYLADGSELPQEDIRKTIERLAQRALTIGTGGERDLSEANPSRAKEKGPSTETESAELRRRIDDLKAKNRDLAKKNKVLVQAYAAIVLQAKELSRSGLLWHVNRLAEGHVKLLKQLRRDPVKAQSMIGRINEIFEASRLNHLERIKGEIEALCKENEPDAGERAHAEAKGTESH</sequence>
<evidence type="ECO:0000256" key="2">
    <source>
        <dbReference type="ARBA" id="ARBA00022771"/>
    </source>
</evidence>
<evidence type="ECO:0000313" key="6">
    <source>
        <dbReference type="EMBL" id="NKE71287.1"/>
    </source>
</evidence>
<dbReference type="Proteomes" id="UP000534783">
    <property type="component" value="Unassembled WGS sequence"/>
</dbReference>
<organism evidence="6 7">
    <name type="scientific">Candidatus Manganitrophus noduliformans</name>
    <dbReference type="NCBI Taxonomy" id="2606439"/>
    <lineage>
        <taxon>Bacteria</taxon>
        <taxon>Pseudomonadati</taxon>
        <taxon>Nitrospirota</taxon>
        <taxon>Nitrospiria</taxon>
        <taxon>Candidatus Troglogloeales</taxon>
        <taxon>Candidatus Manganitrophaceae</taxon>
        <taxon>Candidatus Manganitrophus</taxon>
    </lineage>
</organism>
<keyword evidence="3" id="KW-0862">Zinc</keyword>
<keyword evidence="2" id="KW-0863">Zinc-finger</keyword>
<dbReference type="InterPro" id="IPR034151">
    <property type="entry name" value="TOPRIM_DnaG_bac"/>
</dbReference>
<dbReference type="Pfam" id="PF01807">
    <property type="entry name" value="Zn_ribbon_DnaG"/>
    <property type="match status" value="1"/>
</dbReference>
<dbReference type="Pfam" id="PF13155">
    <property type="entry name" value="Toprim_2"/>
    <property type="match status" value="1"/>
</dbReference>
<dbReference type="CDD" id="cd03364">
    <property type="entry name" value="TOPRIM_DnaG_primases"/>
    <property type="match status" value="1"/>
</dbReference>
<dbReference type="GO" id="GO:0003899">
    <property type="term" value="F:DNA-directed RNA polymerase activity"/>
    <property type="evidence" value="ECO:0007669"/>
    <property type="project" value="InterPro"/>
</dbReference>
<dbReference type="PANTHER" id="PTHR30313:SF2">
    <property type="entry name" value="DNA PRIMASE"/>
    <property type="match status" value="1"/>
</dbReference>
<gene>
    <name evidence="6" type="ORF">MNODULE_11115</name>
</gene>
<dbReference type="RefSeq" id="WP_168059787.1">
    <property type="nucleotide sequence ID" value="NZ_VTOW01000002.1"/>
</dbReference>
<dbReference type="Gene3D" id="3.90.980.10">
    <property type="entry name" value="DNA primase, catalytic core, N-terminal domain"/>
    <property type="match status" value="1"/>
</dbReference>
<feature type="domain" description="Zinc finger CHC2-type" evidence="5">
    <location>
        <begin position="42"/>
        <end position="93"/>
    </location>
</feature>
<dbReference type="Gene3D" id="3.90.580.10">
    <property type="entry name" value="Zinc finger, CHC2-type domain"/>
    <property type="match status" value="1"/>
</dbReference>
<dbReference type="AlphaFoldDB" id="A0A7X6DQ92"/>
<reference evidence="6 7" key="1">
    <citation type="journal article" date="2020" name="Nature">
        <title>Bacterial chemolithoautotrophy via manganese oxidation.</title>
        <authorList>
            <person name="Yu H."/>
            <person name="Leadbetter J.R."/>
        </authorList>
    </citation>
    <scope>NUCLEOTIDE SEQUENCE [LARGE SCALE GENOMIC DNA]</scope>
    <source>
        <strain evidence="6 7">Mn-1</strain>
    </source>
</reference>
<feature type="region of interest" description="Disordered" evidence="4">
    <location>
        <begin position="443"/>
        <end position="472"/>
    </location>
</feature>
<dbReference type="SUPFAM" id="SSF57783">
    <property type="entry name" value="Zinc beta-ribbon"/>
    <property type="match status" value="1"/>
</dbReference>
<name>A0A7X6DQ92_9BACT</name>
<dbReference type="InterPro" id="IPR050219">
    <property type="entry name" value="DnaG_primase"/>
</dbReference>
<keyword evidence="7" id="KW-1185">Reference proteome</keyword>
<keyword evidence="1" id="KW-0479">Metal-binding</keyword>
<evidence type="ECO:0000256" key="4">
    <source>
        <dbReference type="SAM" id="MobiDB-lite"/>
    </source>
</evidence>
<proteinExistence type="predicted"/>
<dbReference type="GO" id="GO:0006269">
    <property type="term" value="P:DNA replication, synthesis of primer"/>
    <property type="evidence" value="ECO:0007669"/>
    <property type="project" value="TreeGrafter"/>
</dbReference>
<dbReference type="PANTHER" id="PTHR30313">
    <property type="entry name" value="DNA PRIMASE"/>
    <property type="match status" value="1"/>
</dbReference>
<dbReference type="InterPro" id="IPR036977">
    <property type="entry name" value="DNA_primase_Znf_CHC2"/>
</dbReference>
<dbReference type="EMBL" id="VTOW01000002">
    <property type="protein sequence ID" value="NKE71287.1"/>
    <property type="molecule type" value="Genomic_DNA"/>
</dbReference>
<dbReference type="GO" id="GO:0005737">
    <property type="term" value="C:cytoplasm"/>
    <property type="evidence" value="ECO:0007669"/>
    <property type="project" value="TreeGrafter"/>
</dbReference>
<comment type="caution">
    <text evidence="6">The sequence shown here is derived from an EMBL/GenBank/DDBJ whole genome shotgun (WGS) entry which is preliminary data.</text>
</comment>